<name>A0AA88QP59_9ASTE</name>
<dbReference type="AlphaFoldDB" id="A0AA88QP59"/>
<organism evidence="1 2">
    <name type="scientific">Escallonia rubra</name>
    <dbReference type="NCBI Taxonomy" id="112253"/>
    <lineage>
        <taxon>Eukaryota</taxon>
        <taxon>Viridiplantae</taxon>
        <taxon>Streptophyta</taxon>
        <taxon>Embryophyta</taxon>
        <taxon>Tracheophyta</taxon>
        <taxon>Spermatophyta</taxon>
        <taxon>Magnoliopsida</taxon>
        <taxon>eudicotyledons</taxon>
        <taxon>Gunneridae</taxon>
        <taxon>Pentapetalae</taxon>
        <taxon>asterids</taxon>
        <taxon>campanulids</taxon>
        <taxon>Escalloniales</taxon>
        <taxon>Escalloniaceae</taxon>
        <taxon>Escallonia</taxon>
    </lineage>
</organism>
<reference evidence="1" key="1">
    <citation type="submission" date="2022-12" db="EMBL/GenBank/DDBJ databases">
        <title>Draft genome assemblies for two species of Escallonia (Escalloniales).</title>
        <authorList>
            <person name="Chanderbali A."/>
            <person name="Dervinis C."/>
            <person name="Anghel I."/>
            <person name="Soltis D."/>
            <person name="Soltis P."/>
            <person name="Zapata F."/>
        </authorList>
    </citation>
    <scope>NUCLEOTIDE SEQUENCE</scope>
    <source>
        <strain evidence="1">UCBG92.1500</strain>
        <tissue evidence="1">Leaf</tissue>
    </source>
</reference>
<sequence length="68" mass="7940">MREQWEILHSIIVRTFRSVSNLLYVNSRYHPGYFGKVGVPYFHRLRSKFTAPSSTSNASGPWSRRRPG</sequence>
<accession>A0AA88QP59</accession>
<dbReference type="EMBL" id="JAVXUO010002539">
    <property type="protein sequence ID" value="KAK2972072.1"/>
    <property type="molecule type" value="Genomic_DNA"/>
</dbReference>
<comment type="caution">
    <text evidence="1">The sequence shown here is derived from an EMBL/GenBank/DDBJ whole genome shotgun (WGS) entry which is preliminary data.</text>
</comment>
<evidence type="ECO:0000313" key="1">
    <source>
        <dbReference type="EMBL" id="KAK2972072.1"/>
    </source>
</evidence>
<protein>
    <submittedName>
        <fullName evidence="1">Uncharacterized protein</fullName>
    </submittedName>
</protein>
<evidence type="ECO:0000313" key="2">
    <source>
        <dbReference type="Proteomes" id="UP001187471"/>
    </source>
</evidence>
<proteinExistence type="predicted"/>
<keyword evidence="2" id="KW-1185">Reference proteome</keyword>
<gene>
    <name evidence="1" type="ORF">RJ640_010235</name>
</gene>
<dbReference type="Proteomes" id="UP001187471">
    <property type="component" value="Unassembled WGS sequence"/>
</dbReference>